<dbReference type="PANTHER" id="PTHR36512:SF3">
    <property type="entry name" value="BLR5678 PROTEIN"/>
    <property type="match status" value="1"/>
</dbReference>
<keyword evidence="2" id="KW-0645">Protease</keyword>
<dbReference type="InterPro" id="IPR016117">
    <property type="entry name" value="ArgJ-like_dom_sf"/>
</dbReference>
<sequence length="332" mass="34341">MAAKNNTITAIPGIRVGHYEDRDALRGMTVVRFPRQGAIASVDVRGSAPGTRETDLLDPMGVVERVHAIVLSGGSAYGLESASGVMARLEEEDIGFRTGSSDLVIPIVPAAVIFDLLVGNPLVRPTGDWGYESCRRASSAPVTPGNVGAGLGATVGKLFGSERAMKGGLGSFAMELPGGIEVGAIVVVNAFGDVVDPKTGGIIAGARGEMAGQFADSIQVLLNSAGHGPLRGMNTTIGIVATNARLNKIQLRKVAQMAHNGLARAIRPVHTLFDGDTVFAVSVSEREIEGEPGRSLMMVAVAAQEVLERAIGIAVAEAESVPGIPAARDYGR</sequence>
<dbReference type="InterPro" id="IPR005321">
    <property type="entry name" value="Peptidase_S58_DmpA"/>
</dbReference>
<dbReference type="GO" id="GO:0004177">
    <property type="term" value="F:aminopeptidase activity"/>
    <property type="evidence" value="ECO:0007669"/>
    <property type="project" value="UniProtKB-KW"/>
</dbReference>
<name>A0A450UUZ0_9GAMM</name>
<gene>
    <name evidence="2" type="ORF">BECKLFY1418A_GA0070994_105819</name>
</gene>
<proteinExistence type="inferred from homology"/>
<dbReference type="PANTHER" id="PTHR36512">
    <property type="entry name" value="D-AMINOPEPTIDASE"/>
    <property type="match status" value="1"/>
</dbReference>
<dbReference type="SUPFAM" id="SSF56266">
    <property type="entry name" value="DmpA/ArgJ-like"/>
    <property type="match status" value="1"/>
</dbReference>
<protein>
    <submittedName>
        <fullName evidence="2">L-aminopeptidase/D-esterase</fullName>
    </submittedName>
</protein>
<reference evidence="2" key="1">
    <citation type="submission" date="2019-02" db="EMBL/GenBank/DDBJ databases">
        <authorList>
            <person name="Gruber-Vodicka R. H."/>
            <person name="Seah K. B. B."/>
        </authorList>
    </citation>
    <scope>NUCLEOTIDE SEQUENCE</scope>
    <source>
        <strain evidence="2">BECK_M6</strain>
    </source>
</reference>
<organism evidence="2">
    <name type="scientific">Candidatus Kentrum sp. LFY</name>
    <dbReference type="NCBI Taxonomy" id="2126342"/>
    <lineage>
        <taxon>Bacteria</taxon>
        <taxon>Pseudomonadati</taxon>
        <taxon>Pseudomonadota</taxon>
        <taxon>Gammaproteobacteria</taxon>
        <taxon>Candidatus Kentrum</taxon>
    </lineage>
</organism>
<comment type="similarity">
    <text evidence="1">Belongs to the peptidase S58 family.</text>
</comment>
<evidence type="ECO:0000256" key="1">
    <source>
        <dbReference type="ARBA" id="ARBA00007068"/>
    </source>
</evidence>
<dbReference type="EMBL" id="CAADFH010000058">
    <property type="protein sequence ID" value="VFJ96369.1"/>
    <property type="molecule type" value="Genomic_DNA"/>
</dbReference>
<evidence type="ECO:0000313" key="2">
    <source>
        <dbReference type="EMBL" id="VFJ96369.1"/>
    </source>
</evidence>
<dbReference type="CDD" id="cd02252">
    <property type="entry name" value="nylC_like"/>
    <property type="match status" value="1"/>
</dbReference>
<accession>A0A450UUZ0</accession>
<dbReference type="AlphaFoldDB" id="A0A450UUZ0"/>
<dbReference type="Gene3D" id="3.60.70.12">
    <property type="entry name" value="L-amino peptidase D-ALA esterase/amidase"/>
    <property type="match status" value="1"/>
</dbReference>
<keyword evidence="2" id="KW-0031">Aminopeptidase</keyword>
<keyword evidence="2" id="KW-0378">Hydrolase</keyword>
<dbReference type="Pfam" id="PF03576">
    <property type="entry name" value="Peptidase_S58"/>
    <property type="match status" value="1"/>
</dbReference>